<dbReference type="HOGENOM" id="CLU_113730_0_0_0"/>
<dbReference type="KEGG" id="psl:Psta_0323"/>
<dbReference type="Proteomes" id="UP000001887">
    <property type="component" value="Chromosome"/>
</dbReference>
<organism evidence="1 2">
    <name type="scientific">Pirellula staleyi (strain ATCC 27377 / DSM 6068 / ICPB 4128)</name>
    <name type="common">Pirella staleyi</name>
    <dbReference type="NCBI Taxonomy" id="530564"/>
    <lineage>
        <taxon>Bacteria</taxon>
        <taxon>Pseudomonadati</taxon>
        <taxon>Planctomycetota</taxon>
        <taxon>Planctomycetia</taxon>
        <taxon>Pirellulales</taxon>
        <taxon>Pirellulaceae</taxon>
        <taxon>Pirellula</taxon>
    </lineage>
</organism>
<proteinExistence type="predicted"/>
<keyword evidence="2" id="KW-1185">Reference proteome</keyword>
<dbReference type="STRING" id="530564.Psta_0323"/>
<evidence type="ECO:0000313" key="1">
    <source>
        <dbReference type="EMBL" id="ADB15013.1"/>
    </source>
</evidence>
<accession>D2R2A4</accession>
<name>D2R2A4_PIRSD</name>
<evidence type="ECO:0000313" key="2">
    <source>
        <dbReference type="Proteomes" id="UP000001887"/>
    </source>
</evidence>
<dbReference type="OrthoDB" id="285058at2"/>
<protein>
    <recommendedName>
        <fullName evidence="3">Carboxypeptidase regulatory-like domain-containing protein</fullName>
    </recommendedName>
</protein>
<evidence type="ECO:0008006" key="3">
    <source>
        <dbReference type="Google" id="ProtNLM"/>
    </source>
</evidence>
<dbReference type="AlphaFoldDB" id="D2R2A4"/>
<gene>
    <name evidence="1" type="ordered locus">Psta_0323</name>
</gene>
<sequence precursor="true">MQIFLLHRSSIVMLLVLMLTTILPIGCQRASYAEVDVIPVTGQLSVQGTPAHGAYLTFHPRGDVGMSKGNVPFARVLPDGTFQVTTYDTNDGIPQGRYAVTLYWPLDPDARGPSPDRLQGRFSRPEAPAFEAVVDETTTQLGPWDIK</sequence>
<reference evidence="1 2" key="1">
    <citation type="journal article" date="2009" name="Stand. Genomic Sci.">
        <title>Complete genome sequence of Pirellula staleyi type strain (ATCC 27377).</title>
        <authorList>
            <person name="Clum A."/>
            <person name="Tindall B.J."/>
            <person name="Sikorski J."/>
            <person name="Ivanova N."/>
            <person name="Mavrommatis K."/>
            <person name="Lucas S."/>
            <person name="Glavina del Rio T."/>
            <person name="Nolan M."/>
            <person name="Chen F."/>
            <person name="Tice H."/>
            <person name="Pitluck S."/>
            <person name="Cheng J.F."/>
            <person name="Chertkov O."/>
            <person name="Brettin T."/>
            <person name="Han C."/>
            <person name="Detter J.C."/>
            <person name="Kuske C."/>
            <person name="Bruce D."/>
            <person name="Goodwin L."/>
            <person name="Ovchinikova G."/>
            <person name="Pati A."/>
            <person name="Mikhailova N."/>
            <person name="Chen A."/>
            <person name="Palaniappan K."/>
            <person name="Land M."/>
            <person name="Hauser L."/>
            <person name="Chang Y.J."/>
            <person name="Jeffries C.D."/>
            <person name="Chain P."/>
            <person name="Rohde M."/>
            <person name="Goker M."/>
            <person name="Bristow J."/>
            <person name="Eisen J.A."/>
            <person name="Markowitz V."/>
            <person name="Hugenholtz P."/>
            <person name="Kyrpides N.C."/>
            <person name="Klenk H.P."/>
            <person name="Lapidus A."/>
        </authorList>
    </citation>
    <scope>NUCLEOTIDE SEQUENCE [LARGE SCALE GENOMIC DNA]</scope>
    <source>
        <strain evidence="2">ATCC 27377 / DSM 6068 / ICPB 4128</strain>
    </source>
</reference>
<dbReference type="EMBL" id="CP001848">
    <property type="protein sequence ID" value="ADB15013.1"/>
    <property type="molecule type" value="Genomic_DNA"/>
</dbReference>